<evidence type="ECO:0000313" key="2">
    <source>
        <dbReference type="EMBL" id="KRM97658.1"/>
    </source>
</evidence>
<gene>
    <name evidence="2" type="ORF">FC24_GL001422</name>
</gene>
<dbReference type="CDD" id="cd00882">
    <property type="entry name" value="Ras_like_GTPase"/>
    <property type="match status" value="1"/>
</dbReference>
<dbReference type="InterPro" id="IPR027417">
    <property type="entry name" value="P-loop_NTPase"/>
</dbReference>
<dbReference type="Pfam" id="PF10662">
    <property type="entry name" value="PduV-EutP"/>
    <property type="match status" value="1"/>
</dbReference>
<dbReference type="GO" id="GO:0005524">
    <property type="term" value="F:ATP binding"/>
    <property type="evidence" value="ECO:0007669"/>
    <property type="project" value="UniProtKB-UniRule"/>
</dbReference>
<dbReference type="PIRSF" id="PIRSF036409">
    <property type="entry name" value="EutP_PduV"/>
    <property type="match status" value="1"/>
</dbReference>
<dbReference type="AlphaFoldDB" id="A0A0R2D2T0"/>
<dbReference type="EMBL" id="AYYI01000038">
    <property type="protein sequence ID" value="KRM97658.1"/>
    <property type="molecule type" value="Genomic_DNA"/>
</dbReference>
<dbReference type="SUPFAM" id="SSF52540">
    <property type="entry name" value="P-loop containing nucleoside triphosphate hydrolases"/>
    <property type="match status" value="1"/>
</dbReference>
<proteinExistence type="inferred from homology"/>
<evidence type="ECO:0000256" key="1">
    <source>
        <dbReference type="PIRNR" id="PIRNR036409"/>
    </source>
</evidence>
<comment type="caution">
    <text evidence="2">The sequence shown here is derived from an EMBL/GenBank/DDBJ whole genome shotgun (WGS) entry which is preliminary data.</text>
</comment>
<dbReference type="PANTHER" id="PTHR40453:SF1">
    <property type="entry name" value="PROTEIN YOEF"/>
    <property type="match status" value="1"/>
</dbReference>
<keyword evidence="3" id="KW-1185">Reference proteome</keyword>
<name>A0A0R2D2T0_9LACO</name>
<dbReference type="PANTHER" id="PTHR40453">
    <property type="entry name" value="PROTEIN YOEF"/>
    <property type="match status" value="1"/>
</dbReference>
<dbReference type="RefSeq" id="WP_057873989.1">
    <property type="nucleotide sequence ID" value="NZ_AYYI01000038.1"/>
</dbReference>
<keyword evidence="1" id="KW-0547">Nucleotide-binding</keyword>
<reference evidence="2 3" key="1">
    <citation type="journal article" date="2015" name="Genome Announc.">
        <title>Expanding the biotechnology potential of lactobacilli through comparative genomics of 213 strains and associated genera.</title>
        <authorList>
            <person name="Sun Z."/>
            <person name="Harris H.M."/>
            <person name="McCann A."/>
            <person name="Guo C."/>
            <person name="Argimon S."/>
            <person name="Zhang W."/>
            <person name="Yang X."/>
            <person name="Jeffery I.B."/>
            <person name="Cooney J.C."/>
            <person name="Kagawa T.F."/>
            <person name="Liu W."/>
            <person name="Song Y."/>
            <person name="Salvetti E."/>
            <person name="Wrobel A."/>
            <person name="Rasinkangas P."/>
            <person name="Parkhill J."/>
            <person name="Rea M.C."/>
            <person name="O'Sullivan O."/>
            <person name="Ritari J."/>
            <person name="Douillard F.P."/>
            <person name="Paul Ross R."/>
            <person name="Yang R."/>
            <person name="Briner A.E."/>
            <person name="Felis G.E."/>
            <person name="de Vos W.M."/>
            <person name="Barrangou R."/>
            <person name="Klaenhammer T.R."/>
            <person name="Caufield P.W."/>
            <person name="Cui Y."/>
            <person name="Zhang H."/>
            <person name="O'Toole P.W."/>
        </authorList>
    </citation>
    <scope>NUCLEOTIDE SEQUENCE [LARGE SCALE GENOMIC DNA]</scope>
    <source>
        <strain evidence="2 3">DSM 20253</strain>
    </source>
</reference>
<evidence type="ECO:0000313" key="3">
    <source>
        <dbReference type="Proteomes" id="UP000051638"/>
    </source>
</evidence>
<dbReference type="PATRIC" id="fig|1423796.3.peg.1449"/>
<sequence>MSELKKPIFMGAISCGKTTLCQRLQGAALAYRKTQAVEFYQNMIDTPGEFVEHHQLYNALTVTAAEADIIVLLQSVSDRRQTFSPSFGSMFPKPKIGVVTKADLAEDQHQIDWTKQQLKIAGAKKIFTISAVKNEGIQELIDYLGISEVAK</sequence>
<dbReference type="STRING" id="1423796.FC24_GL001422"/>
<accession>A0A0R2D2T0</accession>
<organism evidence="2 3">
    <name type="scientific">Loigolactobacillus rennini DSM 20253</name>
    <dbReference type="NCBI Taxonomy" id="1423796"/>
    <lineage>
        <taxon>Bacteria</taxon>
        <taxon>Bacillati</taxon>
        <taxon>Bacillota</taxon>
        <taxon>Bacilli</taxon>
        <taxon>Lactobacillales</taxon>
        <taxon>Lactobacillaceae</taxon>
        <taxon>Loigolactobacillus</taxon>
    </lineage>
</organism>
<protein>
    <submittedName>
        <fullName evidence="2">Propanediol utilization protein PduV</fullName>
    </submittedName>
</protein>
<dbReference type="OrthoDB" id="6179at2"/>
<dbReference type="Proteomes" id="UP000051638">
    <property type="component" value="Unassembled WGS sequence"/>
</dbReference>
<dbReference type="GO" id="GO:0006576">
    <property type="term" value="P:biogenic amine metabolic process"/>
    <property type="evidence" value="ECO:0007669"/>
    <property type="project" value="InterPro"/>
</dbReference>
<dbReference type="Gene3D" id="3.40.50.300">
    <property type="entry name" value="P-loop containing nucleotide triphosphate hydrolases"/>
    <property type="match status" value="1"/>
</dbReference>
<comment type="similarity">
    <text evidence="1">Belongs to the EutP/PduV family.</text>
</comment>
<dbReference type="InterPro" id="IPR012381">
    <property type="entry name" value="EutP_PduV"/>
</dbReference>
<dbReference type="NCBIfam" id="TIGR02528">
    <property type="entry name" value="EutP"/>
    <property type="match status" value="1"/>
</dbReference>